<keyword evidence="5" id="KW-1185">Reference proteome</keyword>
<feature type="compositionally biased region" description="Acidic residues" evidence="2">
    <location>
        <begin position="167"/>
        <end position="177"/>
    </location>
</feature>
<keyword evidence="1" id="KW-0407">Ion channel</keyword>
<evidence type="ECO:0000313" key="5">
    <source>
        <dbReference type="Proteomes" id="UP001595617"/>
    </source>
</evidence>
<evidence type="ECO:0000256" key="1">
    <source>
        <dbReference type="ARBA" id="ARBA00023286"/>
    </source>
</evidence>
<proteinExistence type="predicted"/>
<dbReference type="Proteomes" id="UP001595617">
    <property type="component" value="Unassembled WGS sequence"/>
</dbReference>
<dbReference type="RefSeq" id="WP_380696619.1">
    <property type="nucleotide sequence ID" value="NZ_JBHRYR010000003.1"/>
</dbReference>
<keyword evidence="1" id="KW-0813">Transport</keyword>
<dbReference type="SUPFAM" id="SSF51206">
    <property type="entry name" value="cAMP-binding domain-like"/>
    <property type="match status" value="1"/>
</dbReference>
<feature type="region of interest" description="Disordered" evidence="2">
    <location>
        <begin position="148"/>
        <end position="177"/>
    </location>
</feature>
<dbReference type="CDD" id="cd00038">
    <property type="entry name" value="CAP_ED"/>
    <property type="match status" value="1"/>
</dbReference>
<evidence type="ECO:0000259" key="3">
    <source>
        <dbReference type="PROSITE" id="PS50042"/>
    </source>
</evidence>
<dbReference type="PANTHER" id="PTHR45638:SF11">
    <property type="entry name" value="CYCLIC NUCLEOTIDE-GATED CATION CHANNEL SUBUNIT A"/>
    <property type="match status" value="1"/>
</dbReference>
<dbReference type="Pfam" id="PF00027">
    <property type="entry name" value="cNMP_binding"/>
    <property type="match status" value="1"/>
</dbReference>
<reference evidence="5" key="1">
    <citation type="journal article" date="2019" name="Int. J. Syst. Evol. Microbiol.">
        <title>The Global Catalogue of Microorganisms (GCM) 10K type strain sequencing project: providing services to taxonomists for standard genome sequencing and annotation.</title>
        <authorList>
            <consortium name="The Broad Institute Genomics Platform"/>
            <consortium name="The Broad Institute Genome Sequencing Center for Infectious Disease"/>
            <person name="Wu L."/>
            <person name="Ma J."/>
        </authorList>
    </citation>
    <scope>NUCLEOTIDE SEQUENCE [LARGE SCALE GENOMIC DNA]</scope>
    <source>
        <strain evidence="5">IBRC 10765</strain>
    </source>
</reference>
<name>A0ABV7ZYZ4_9GAMM</name>
<comment type="caution">
    <text evidence="4">The sequence shown here is derived from an EMBL/GenBank/DDBJ whole genome shotgun (WGS) entry which is preliminary data.</text>
</comment>
<dbReference type="InterPro" id="IPR018490">
    <property type="entry name" value="cNMP-bd_dom_sf"/>
</dbReference>
<dbReference type="EMBL" id="JBHRYR010000003">
    <property type="protein sequence ID" value="MFC3853451.1"/>
    <property type="molecule type" value="Genomic_DNA"/>
</dbReference>
<dbReference type="Gene3D" id="2.60.120.10">
    <property type="entry name" value="Jelly Rolls"/>
    <property type="match status" value="1"/>
</dbReference>
<dbReference type="InterPro" id="IPR050866">
    <property type="entry name" value="CNG_cation_channel"/>
</dbReference>
<feature type="domain" description="Cyclic nucleotide-binding" evidence="3">
    <location>
        <begin position="50"/>
        <end position="120"/>
    </location>
</feature>
<organism evidence="4 5">
    <name type="scientific">Saccharospirillum mangrovi</name>
    <dbReference type="NCBI Taxonomy" id="2161747"/>
    <lineage>
        <taxon>Bacteria</taxon>
        <taxon>Pseudomonadati</taxon>
        <taxon>Pseudomonadota</taxon>
        <taxon>Gammaproteobacteria</taxon>
        <taxon>Oceanospirillales</taxon>
        <taxon>Saccharospirillaceae</taxon>
        <taxon>Saccharospirillum</taxon>
    </lineage>
</organism>
<gene>
    <name evidence="4" type="ORF">ACFOOG_11460</name>
</gene>
<dbReference type="PANTHER" id="PTHR45638">
    <property type="entry name" value="CYCLIC NUCLEOTIDE-GATED CATION CHANNEL SUBUNIT A"/>
    <property type="match status" value="1"/>
</dbReference>
<sequence>MQLVEHLTQEQVLTIMSRVRFFKRFNHADCLLMLEKSTQLIACRAGEWVLMQDDERDRALYVLLTGQLEVWKDDVHIGDIKPGHCFGEVSFLTKSARSSSIKCQSNAVLFRLQRKTLTEFPIHIREKIKDNIIMLLLDRVKQGPVFKEPAAAPEGDSPFQASKDATYSDDFDMMDDL</sequence>
<protein>
    <submittedName>
        <fullName evidence="4">Cyclic nucleotide-binding domain-containing protein</fullName>
    </submittedName>
</protein>
<keyword evidence="1" id="KW-0406">Ion transport</keyword>
<evidence type="ECO:0000313" key="4">
    <source>
        <dbReference type="EMBL" id="MFC3853451.1"/>
    </source>
</evidence>
<dbReference type="SMART" id="SM00100">
    <property type="entry name" value="cNMP"/>
    <property type="match status" value="1"/>
</dbReference>
<accession>A0ABV7ZYZ4</accession>
<evidence type="ECO:0000256" key="2">
    <source>
        <dbReference type="SAM" id="MobiDB-lite"/>
    </source>
</evidence>
<keyword evidence="1" id="KW-1071">Ligand-gated ion channel</keyword>
<dbReference type="InterPro" id="IPR000595">
    <property type="entry name" value="cNMP-bd_dom"/>
</dbReference>
<dbReference type="PROSITE" id="PS50042">
    <property type="entry name" value="CNMP_BINDING_3"/>
    <property type="match status" value="1"/>
</dbReference>
<dbReference type="InterPro" id="IPR014710">
    <property type="entry name" value="RmlC-like_jellyroll"/>
</dbReference>